<dbReference type="Pfam" id="PF00890">
    <property type="entry name" value="FAD_binding_2"/>
    <property type="match status" value="1"/>
</dbReference>
<evidence type="ECO:0000256" key="2">
    <source>
        <dbReference type="ARBA" id="ARBA00022827"/>
    </source>
</evidence>
<keyword evidence="8" id="KW-1185">Reference proteome</keyword>
<dbReference type="PANTHER" id="PTHR43400:SF12">
    <property type="entry name" value="FUMARATE REDUCTASE"/>
    <property type="match status" value="1"/>
</dbReference>
<dbReference type="RefSeq" id="XP_038777062.1">
    <property type="nucleotide sequence ID" value="XM_038921134.1"/>
</dbReference>
<proteinExistence type="inferred from homology"/>
<dbReference type="OrthoDB" id="10254877at2759"/>
<dbReference type="EMBL" id="CP064812">
    <property type="protein sequence ID" value="QPG73497.1"/>
    <property type="molecule type" value="Genomic_DNA"/>
</dbReference>
<dbReference type="NCBIfam" id="TIGR01813">
    <property type="entry name" value="flavo_cyto_c"/>
    <property type="match status" value="1"/>
</dbReference>
<dbReference type="SUPFAM" id="SSF51905">
    <property type="entry name" value="FAD/NAD(P)-binding domain"/>
    <property type="match status" value="1"/>
</dbReference>
<evidence type="ECO:0000256" key="4">
    <source>
        <dbReference type="RuleBase" id="RU366062"/>
    </source>
</evidence>
<dbReference type="InterPro" id="IPR050315">
    <property type="entry name" value="FAD-oxidoreductase_2"/>
</dbReference>
<dbReference type="InterPro" id="IPR036188">
    <property type="entry name" value="FAD/NAD-bd_sf"/>
</dbReference>
<dbReference type="AlphaFoldDB" id="A0A875RTH3"/>
<feature type="domain" description="FAD-dependent oxidoreductase 2 FAD-binding" evidence="6">
    <location>
        <begin position="33"/>
        <end position="480"/>
    </location>
</feature>
<dbReference type="Proteomes" id="UP000662931">
    <property type="component" value="Chromosome 1"/>
</dbReference>
<evidence type="ECO:0000259" key="6">
    <source>
        <dbReference type="Pfam" id="PF00890"/>
    </source>
</evidence>
<evidence type="ECO:0000256" key="1">
    <source>
        <dbReference type="ARBA" id="ARBA00022630"/>
    </source>
</evidence>
<organism evidence="7 8">
    <name type="scientific">Eeniella nana</name>
    <name type="common">Yeast</name>
    <name type="synonym">Brettanomyces nanus</name>
    <dbReference type="NCBI Taxonomy" id="13502"/>
    <lineage>
        <taxon>Eukaryota</taxon>
        <taxon>Fungi</taxon>
        <taxon>Dikarya</taxon>
        <taxon>Ascomycota</taxon>
        <taxon>Saccharomycotina</taxon>
        <taxon>Pichiomycetes</taxon>
        <taxon>Pichiales</taxon>
        <taxon>Pichiaceae</taxon>
        <taxon>Brettanomyces</taxon>
    </lineage>
</organism>
<dbReference type="InterPro" id="IPR003953">
    <property type="entry name" value="FAD-dep_OxRdtase_2_FAD-bd"/>
</dbReference>
<comment type="cofactor">
    <cofactor evidence="4">
        <name>FAD</name>
        <dbReference type="ChEBI" id="CHEBI:57692"/>
    </cofactor>
    <text evidence="4">Binds 1 FAD per monomer.</text>
</comment>
<keyword evidence="3 4" id="KW-0560">Oxidoreductase</keyword>
<dbReference type="SUPFAM" id="SSF56425">
    <property type="entry name" value="Succinate dehydrogenase/fumarate reductase flavoprotein, catalytic domain"/>
    <property type="match status" value="1"/>
</dbReference>
<feature type="transmembrane region" description="Helical" evidence="5">
    <location>
        <begin position="7"/>
        <end position="25"/>
    </location>
</feature>
<gene>
    <name evidence="7" type="ORF">FOA43_000808</name>
</gene>
<evidence type="ECO:0000256" key="3">
    <source>
        <dbReference type="ARBA" id="ARBA00023002"/>
    </source>
</evidence>
<dbReference type="GO" id="GO:0016156">
    <property type="term" value="F:fumarate reductase (NADH) activity"/>
    <property type="evidence" value="ECO:0007669"/>
    <property type="project" value="UniProtKB-EC"/>
</dbReference>
<protein>
    <recommendedName>
        <fullName evidence="4">Fumarate reductase</fullName>
        <ecNumber evidence="4">1.3.1.6</ecNumber>
    </recommendedName>
</protein>
<dbReference type="GeneID" id="62194209"/>
<dbReference type="Gene3D" id="3.90.700.10">
    <property type="entry name" value="Succinate dehydrogenase/fumarate reductase flavoprotein, catalytic domain"/>
    <property type="match status" value="1"/>
</dbReference>
<keyword evidence="5" id="KW-1133">Transmembrane helix</keyword>
<dbReference type="KEGG" id="bnn:FOA43_000808"/>
<keyword evidence="5" id="KW-0812">Transmembrane</keyword>
<name>A0A875RTH3_EENNA</name>
<comment type="similarity">
    <text evidence="4">Belongs to the FAD-dependent oxidoreductase 2 family. FRD/SDH subfamily.</text>
</comment>
<dbReference type="InterPro" id="IPR027477">
    <property type="entry name" value="Succ_DH/fumarate_Rdtase_cat_sf"/>
</dbReference>
<evidence type="ECO:0000313" key="8">
    <source>
        <dbReference type="Proteomes" id="UP000662931"/>
    </source>
</evidence>
<comment type="function">
    <text evidence="4">Irreversibly catalyzes the reduction of fumarate to succinate.</text>
</comment>
<evidence type="ECO:0000313" key="7">
    <source>
        <dbReference type="EMBL" id="QPG73497.1"/>
    </source>
</evidence>
<dbReference type="Gene3D" id="3.50.50.60">
    <property type="entry name" value="FAD/NAD(P)-binding domain"/>
    <property type="match status" value="1"/>
</dbReference>
<dbReference type="PANTHER" id="PTHR43400">
    <property type="entry name" value="FUMARATE REDUCTASE"/>
    <property type="match status" value="1"/>
</dbReference>
<dbReference type="GO" id="GO:0010181">
    <property type="term" value="F:FMN binding"/>
    <property type="evidence" value="ECO:0007669"/>
    <property type="project" value="InterPro"/>
</dbReference>
<keyword evidence="2 4" id="KW-0274">FAD</keyword>
<dbReference type="EC" id="1.3.1.6" evidence="4"/>
<comment type="catalytic activity">
    <reaction evidence="4">
        <text>succinate + NAD(+) = fumarate + NADH + H(+)</text>
        <dbReference type="Rhea" id="RHEA:18281"/>
        <dbReference type="ChEBI" id="CHEBI:15378"/>
        <dbReference type="ChEBI" id="CHEBI:29806"/>
        <dbReference type="ChEBI" id="CHEBI:30031"/>
        <dbReference type="ChEBI" id="CHEBI:57540"/>
        <dbReference type="ChEBI" id="CHEBI:57945"/>
        <dbReference type="EC" id="1.3.1.6"/>
    </reaction>
</comment>
<reference evidence="7" key="1">
    <citation type="submission" date="2020-10" db="EMBL/GenBank/DDBJ databases">
        <authorList>
            <person name="Roach M.J.R."/>
        </authorList>
    </citation>
    <scope>NUCLEOTIDE SEQUENCE</scope>
    <source>
        <strain evidence="7">CBS 1945</strain>
    </source>
</reference>
<keyword evidence="1 4" id="KW-0285">Flavoprotein</keyword>
<dbReference type="InterPro" id="IPR010960">
    <property type="entry name" value="Flavocytochrome_c"/>
</dbReference>
<sequence>MLSRKRLVFYLFILIVLYQLVSNMLTHTASKQVIVVGSGLAGLSAAHSVLQNGQKVIMLEMMPKYGGNSAKASSGINGAPTRYQPVKDDLFYSDTLRSSGVIYQNSDSQLKKERETLMKTLVDNSQSAVYWLTDHFGIDLAAVTQLGGHSVPRTHRGTGKIPPGFAIVSELWKQLEEKYANLATLRTSCRVTKLITDSQGVVGVEFEDLDKKHSEKLFGPVIFAVGGFAGDTTGLVTKYRPDLAKFPSTNSERPQSIGILEAIGGKLMDMESIQVHPTGFVDPEDLFSRNKFLAAEMLRGEGGILLNSLGDRFANEMQRRDQLTEAVMKSCDEELNDEIRQWKVWLVLDEGSTKNIGSNIGFYQFKKLVAKKKISEWKQEIPNIKESVKRYAQMVQDEKDTDYGRISLGKWTLKPEEVTDDTELIAGRVTPVLHFTMGGVKINPEAQFLNIDDQPINGIWGAGEITSGVHSSNRLGGSSLLECVVFGRIAGDHAAKYLAQSHI</sequence>
<keyword evidence="5" id="KW-0472">Membrane</keyword>
<accession>A0A875RTH3</accession>
<evidence type="ECO:0000256" key="5">
    <source>
        <dbReference type="SAM" id="Phobius"/>
    </source>
</evidence>